<evidence type="ECO:0000256" key="4">
    <source>
        <dbReference type="ARBA" id="ARBA00022598"/>
    </source>
</evidence>
<dbReference type="SUPFAM" id="SSF53244">
    <property type="entry name" value="MurD-like peptide ligases, peptide-binding domain"/>
    <property type="match status" value="1"/>
</dbReference>
<accession>A0A6M8J3J0</accession>
<evidence type="ECO:0000256" key="9">
    <source>
        <dbReference type="ARBA" id="ARBA00030592"/>
    </source>
</evidence>
<dbReference type="SUPFAM" id="SSF53623">
    <property type="entry name" value="MurD-like peptide ligases, catalytic domain"/>
    <property type="match status" value="1"/>
</dbReference>
<sequence>MRALLDRLGNPQRRVRCVHVAGTNGKGSTCAYIESALRCAGYRTGLFTSPYVIRFEERIRVCGDDIGSDDLRDVTWRIHQHAEAMEAEGLGHPTEFELMFAIAMAHFADQGCDIAVIEVGLGGRLDATNALDASEVCVITPVSLDHTDWLGTTLPQIASEKAGIIKPGCPVVCGPQTPEAHEVIEGAAAKAGVAVRTPAMDALSFGSVAPDGLRPFTYGGRPFRTRLLGRYQPGNAAVAIEALEVLRERGWNVSERQVRQGIEQASWPGRFEVLPAAEGRPAVVVDGGHNVQGARALAASLTELFGMRSCVLVMSVLADKDYPAMVDAVLPAARACVCVTADSPRALDAADLAACVRERAAACERPVEVSTASGFEEALRHAGEMAGPQGAVCVFGSLYSLAAAYRALAVLGVTRA</sequence>
<evidence type="ECO:0000313" key="15">
    <source>
        <dbReference type="Proteomes" id="UP000503297"/>
    </source>
</evidence>
<comment type="cofactor">
    <cofactor evidence="1">
        <name>Mg(2+)</name>
        <dbReference type="ChEBI" id="CHEBI:18420"/>
    </cofactor>
</comment>
<evidence type="ECO:0000256" key="8">
    <source>
        <dbReference type="ARBA" id="ARBA00022842"/>
    </source>
</evidence>
<evidence type="ECO:0000259" key="13">
    <source>
        <dbReference type="Pfam" id="PF08245"/>
    </source>
</evidence>
<name>A0A6M8J3J0_9ACTN</name>
<dbReference type="PANTHER" id="PTHR11136">
    <property type="entry name" value="FOLYLPOLYGLUTAMATE SYNTHASE-RELATED"/>
    <property type="match status" value="1"/>
</dbReference>
<dbReference type="Pfam" id="PF02875">
    <property type="entry name" value="Mur_ligase_C"/>
    <property type="match status" value="1"/>
</dbReference>
<keyword evidence="4 11" id="KW-0436">Ligase</keyword>
<keyword evidence="8" id="KW-0460">Magnesium</keyword>
<evidence type="ECO:0000313" key="14">
    <source>
        <dbReference type="EMBL" id="QKF08064.1"/>
    </source>
</evidence>
<dbReference type="InterPro" id="IPR036565">
    <property type="entry name" value="Mur-like_cat_sf"/>
</dbReference>
<evidence type="ECO:0000256" key="2">
    <source>
        <dbReference type="ARBA" id="ARBA00008276"/>
    </source>
</evidence>
<evidence type="ECO:0000259" key="12">
    <source>
        <dbReference type="Pfam" id="PF02875"/>
    </source>
</evidence>
<evidence type="ECO:0000256" key="7">
    <source>
        <dbReference type="ARBA" id="ARBA00022840"/>
    </source>
</evidence>
<evidence type="ECO:0000256" key="10">
    <source>
        <dbReference type="ARBA" id="ARBA00047493"/>
    </source>
</evidence>
<evidence type="ECO:0000256" key="6">
    <source>
        <dbReference type="ARBA" id="ARBA00022741"/>
    </source>
</evidence>
<dbReference type="InterPro" id="IPR013221">
    <property type="entry name" value="Mur_ligase_cen"/>
</dbReference>
<dbReference type="GO" id="GO:0008841">
    <property type="term" value="F:dihydrofolate synthase activity"/>
    <property type="evidence" value="ECO:0007669"/>
    <property type="project" value="TreeGrafter"/>
</dbReference>
<dbReference type="PANTHER" id="PTHR11136:SF0">
    <property type="entry name" value="DIHYDROFOLATE SYNTHETASE-RELATED"/>
    <property type="match status" value="1"/>
</dbReference>
<evidence type="ECO:0000256" key="11">
    <source>
        <dbReference type="PIRNR" id="PIRNR001563"/>
    </source>
</evidence>
<dbReference type="FunFam" id="3.40.1190.10:FF:000011">
    <property type="entry name" value="Folylpolyglutamate synthase/dihydrofolate synthase"/>
    <property type="match status" value="1"/>
</dbReference>
<evidence type="ECO:0000256" key="1">
    <source>
        <dbReference type="ARBA" id="ARBA00001946"/>
    </source>
</evidence>
<feature type="domain" description="Mur ligase central" evidence="13">
    <location>
        <begin position="20"/>
        <end position="241"/>
    </location>
</feature>
<dbReference type="InterPro" id="IPR036615">
    <property type="entry name" value="Mur_ligase_C_dom_sf"/>
</dbReference>
<dbReference type="InterPro" id="IPR001645">
    <property type="entry name" value="Folylpolyglutamate_synth"/>
</dbReference>
<keyword evidence="15" id="KW-1185">Reference proteome</keyword>
<dbReference type="GO" id="GO:0005524">
    <property type="term" value="F:ATP binding"/>
    <property type="evidence" value="ECO:0007669"/>
    <property type="project" value="UniProtKB-KW"/>
</dbReference>
<evidence type="ECO:0000256" key="3">
    <source>
        <dbReference type="ARBA" id="ARBA00013025"/>
    </source>
</evidence>
<organism evidence="14 15">
    <name type="scientific">Berryella wangjianweii</name>
    <dbReference type="NCBI Taxonomy" id="2734634"/>
    <lineage>
        <taxon>Bacteria</taxon>
        <taxon>Bacillati</taxon>
        <taxon>Actinomycetota</taxon>
        <taxon>Coriobacteriia</taxon>
        <taxon>Eggerthellales</taxon>
        <taxon>Eggerthellaceae</taxon>
        <taxon>Berryella</taxon>
    </lineage>
</organism>
<keyword evidence="7 11" id="KW-0067">ATP-binding</keyword>
<evidence type="ECO:0000256" key="5">
    <source>
        <dbReference type="ARBA" id="ARBA00022723"/>
    </source>
</evidence>
<comment type="similarity">
    <text evidence="2 11">Belongs to the folylpolyglutamate synthase family.</text>
</comment>
<comment type="catalytic activity">
    <reaction evidence="10">
        <text>(6S)-5,6,7,8-tetrahydrofolyl-(gamma-L-Glu)(n) + L-glutamate + ATP = (6S)-5,6,7,8-tetrahydrofolyl-(gamma-L-Glu)(n+1) + ADP + phosphate + H(+)</text>
        <dbReference type="Rhea" id="RHEA:10580"/>
        <dbReference type="Rhea" id="RHEA-COMP:14738"/>
        <dbReference type="Rhea" id="RHEA-COMP:14740"/>
        <dbReference type="ChEBI" id="CHEBI:15378"/>
        <dbReference type="ChEBI" id="CHEBI:29985"/>
        <dbReference type="ChEBI" id="CHEBI:30616"/>
        <dbReference type="ChEBI" id="CHEBI:43474"/>
        <dbReference type="ChEBI" id="CHEBI:141005"/>
        <dbReference type="ChEBI" id="CHEBI:456216"/>
        <dbReference type="EC" id="6.3.2.17"/>
    </reaction>
</comment>
<dbReference type="Pfam" id="PF08245">
    <property type="entry name" value="Mur_ligase_M"/>
    <property type="match status" value="1"/>
</dbReference>
<dbReference type="EC" id="6.3.2.17" evidence="3"/>
<dbReference type="GO" id="GO:0046872">
    <property type="term" value="F:metal ion binding"/>
    <property type="evidence" value="ECO:0007669"/>
    <property type="project" value="UniProtKB-KW"/>
</dbReference>
<dbReference type="GO" id="GO:0004326">
    <property type="term" value="F:tetrahydrofolylpolyglutamate synthase activity"/>
    <property type="evidence" value="ECO:0007669"/>
    <property type="project" value="UniProtKB-EC"/>
</dbReference>
<proteinExistence type="inferred from homology"/>
<gene>
    <name evidence="14" type="ORF">HLV38_06635</name>
</gene>
<dbReference type="EMBL" id="CP053716">
    <property type="protein sequence ID" value="QKF08064.1"/>
    <property type="molecule type" value="Genomic_DNA"/>
</dbReference>
<keyword evidence="6 11" id="KW-0547">Nucleotide-binding</keyword>
<dbReference type="NCBIfam" id="TIGR01499">
    <property type="entry name" value="folC"/>
    <property type="match status" value="1"/>
</dbReference>
<feature type="domain" description="Mur ligase C-terminal" evidence="12">
    <location>
        <begin position="269"/>
        <end position="397"/>
    </location>
</feature>
<dbReference type="AlphaFoldDB" id="A0A6M8J3J0"/>
<dbReference type="Gene3D" id="3.90.190.20">
    <property type="entry name" value="Mur ligase, C-terminal domain"/>
    <property type="match status" value="1"/>
</dbReference>
<dbReference type="InterPro" id="IPR004101">
    <property type="entry name" value="Mur_ligase_C"/>
</dbReference>
<reference evidence="15" key="1">
    <citation type="submission" date="2020-05" db="EMBL/GenBank/DDBJ databases">
        <title>Novel species in genus Nocardioides.</title>
        <authorList>
            <person name="Zhang G."/>
        </authorList>
    </citation>
    <scope>NUCLEOTIDE SEQUENCE [LARGE SCALE GENOMIC DNA]</scope>
    <source>
        <strain evidence="15">zg-1050</strain>
    </source>
</reference>
<dbReference type="GO" id="GO:0005737">
    <property type="term" value="C:cytoplasm"/>
    <property type="evidence" value="ECO:0007669"/>
    <property type="project" value="TreeGrafter"/>
</dbReference>
<dbReference type="KEGG" id="bwa:HLV38_06635"/>
<protein>
    <recommendedName>
        <fullName evidence="3">tetrahydrofolate synthase</fullName>
        <ecNumber evidence="3">6.3.2.17</ecNumber>
    </recommendedName>
    <alternativeName>
        <fullName evidence="9">Tetrahydrofolylpolyglutamate synthase</fullName>
    </alternativeName>
</protein>
<dbReference type="Gene3D" id="3.40.1190.10">
    <property type="entry name" value="Mur-like, catalytic domain"/>
    <property type="match status" value="1"/>
</dbReference>
<keyword evidence="5" id="KW-0479">Metal-binding</keyword>
<dbReference type="PIRSF" id="PIRSF001563">
    <property type="entry name" value="Folylpolyglu_synth"/>
    <property type="match status" value="1"/>
</dbReference>
<dbReference type="Proteomes" id="UP000503297">
    <property type="component" value="Chromosome"/>
</dbReference>